<dbReference type="GO" id="GO:0016052">
    <property type="term" value="P:carbohydrate catabolic process"/>
    <property type="evidence" value="ECO:0007669"/>
    <property type="project" value="TreeGrafter"/>
</dbReference>
<dbReference type="EMBL" id="JAPYYP010000005">
    <property type="protein sequence ID" value="MDA5107926.1"/>
    <property type="molecule type" value="Genomic_DNA"/>
</dbReference>
<dbReference type="AlphaFoldDB" id="A0A9X3Z2M2"/>
<evidence type="ECO:0000313" key="9">
    <source>
        <dbReference type="EMBL" id="MDA5107926.1"/>
    </source>
</evidence>
<dbReference type="EC" id="4.1.2.4" evidence="2 8"/>
<comment type="catalytic activity">
    <reaction evidence="6">
        <text>2-deoxy-D-ribose 5-phosphate = D-glyceraldehyde 3-phosphate + acetaldehyde</text>
        <dbReference type="Rhea" id="RHEA:12821"/>
        <dbReference type="ChEBI" id="CHEBI:15343"/>
        <dbReference type="ChEBI" id="CHEBI:59776"/>
        <dbReference type="ChEBI" id="CHEBI:62877"/>
        <dbReference type="EC" id="4.1.2.4"/>
    </reaction>
</comment>
<dbReference type="InterPro" id="IPR013785">
    <property type="entry name" value="Aldolase_TIM"/>
</dbReference>
<dbReference type="FunFam" id="3.20.20.70:FF:000044">
    <property type="entry name" value="Deoxyribose-phosphate aldolase"/>
    <property type="match status" value="1"/>
</dbReference>
<comment type="function">
    <text evidence="7">Catalyzes a reversible aldol reaction between acetaldehyde and D-glyceraldehyde 3-phosphate to generate 2-deoxy-D-ribose 5-phosphate.</text>
</comment>
<accession>A0A9X3Z2M2</accession>
<organism evidence="9 10">
    <name type="scientific">Brevibacillus thermoruber</name>
    <dbReference type="NCBI Taxonomy" id="33942"/>
    <lineage>
        <taxon>Bacteria</taxon>
        <taxon>Bacillati</taxon>
        <taxon>Bacillota</taxon>
        <taxon>Bacilli</taxon>
        <taxon>Bacillales</taxon>
        <taxon>Paenibacillaceae</taxon>
        <taxon>Brevibacillus</taxon>
    </lineage>
</organism>
<gene>
    <name evidence="9" type="primary">deoC</name>
    <name evidence="9" type="ORF">O3V59_06125</name>
</gene>
<dbReference type="InterPro" id="IPR011343">
    <property type="entry name" value="DeoC"/>
</dbReference>
<evidence type="ECO:0000256" key="4">
    <source>
        <dbReference type="ARBA" id="ARBA00023239"/>
    </source>
</evidence>
<dbReference type="Proteomes" id="UP001151071">
    <property type="component" value="Unassembled WGS sequence"/>
</dbReference>
<dbReference type="GO" id="GO:0004139">
    <property type="term" value="F:deoxyribose-phosphate aldolase activity"/>
    <property type="evidence" value="ECO:0007669"/>
    <property type="project" value="UniProtKB-UniRule"/>
</dbReference>
<dbReference type="NCBIfam" id="TIGR00126">
    <property type="entry name" value="deoC"/>
    <property type="match status" value="1"/>
</dbReference>
<dbReference type="PANTHER" id="PTHR10889:SF1">
    <property type="entry name" value="DEOXYRIBOSE-PHOSPHATE ALDOLASE"/>
    <property type="match status" value="1"/>
</dbReference>
<comment type="caution">
    <text evidence="9">The sequence shown here is derived from an EMBL/GenBank/DDBJ whole genome shotgun (WGS) entry which is preliminary data.</text>
</comment>
<proteinExistence type="inferred from homology"/>
<dbReference type="CDD" id="cd00959">
    <property type="entry name" value="DeoC"/>
    <property type="match status" value="1"/>
</dbReference>
<dbReference type="SMART" id="SM01133">
    <property type="entry name" value="DeoC"/>
    <property type="match status" value="1"/>
</dbReference>
<dbReference type="Pfam" id="PF01791">
    <property type="entry name" value="DeoC"/>
    <property type="match status" value="1"/>
</dbReference>
<keyword evidence="5" id="KW-0704">Schiff base</keyword>
<evidence type="ECO:0000256" key="6">
    <source>
        <dbReference type="ARBA" id="ARBA00048791"/>
    </source>
</evidence>
<dbReference type="PANTHER" id="PTHR10889">
    <property type="entry name" value="DEOXYRIBOSE-PHOSPHATE ALDOLASE"/>
    <property type="match status" value="1"/>
</dbReference>
<evidence type="ECO:0000256" key="1">
    <source>
        <dbReference type="ARBA" id="ARBA00010936"/>
    </source>
</evidence>
<dbReference type="Gene3D" id="3.20.20.70">
    <property type="entry name" value="Aldolase class I"/>
    <property type="match status" value="1"/>
</dbReference>
<reference evidence="9" key="1">
    <citation type="submission" date="2022-12" db="EMBL/GenBank/DDBJ databases">
        <title>Draft genome sequence of the thermophilic strain Brevibacillus thermoruber HT42, isolated from Los Humeros, Puebla, Mexico, with biotechnological potential.</title>
        <authorList>
            <person name="Lara Sanchez J."/>
            <person name="Solis Palacios R."/>
            <person name="Bustos Baena A.S."/>
            <person name="Ruz Baez A.E."/>
            <person name="Espinosa Luna G."/>
            <person name="Oliart Ros R.M."/>
        </authorList>
    </citation>
    <scope>NUCLEOTIDE SEQUENCE</scope>
    <source>
        <strain evidence="9">HT42</strain>
    </source>
</reference>
<dbReference type="RefSeq" id="WP_081656494.1">
    <property type="nucleotide sequence ID" value="NZ_JAPYYP010000005.1"/>
</dbReference>
<sequence length="187" mass="19836">MTISPLARAALQGTSVKICTVVGFPLGAATAETKLFEASRAIRDGADEIDYVINITDVVNGRYASVGREMERFVRLRSDSETPLVIKVILETCYLSEEQIVQVCTLARETGLDFVKTSTGFGTGGALAEHVRIMRETVGPDVGVKASGGIRGYEDCLAMIKAGANRIGTSAGVAIVTKTAVDQQTGY</sequence>
<dbReference type="InterPro" id="IPR002915">
    <property type="entry name" value="DeoC/FbaB/LacD_aldolase"/>
</dbReference>
<evidence type="ECO:0000256" key="2">
    <source>
        <dbReference type="ARBA" id="ARBA00012515"/>
    </source>
</evidence>
<keyword evidence="3" id="KW-0963">Cytoplasm</keyword>
<keyword evidence="4 9" id="KW-0456">Lyase</keyword>
<dbReference type="PIRSF" id="PIRSF001357">
    <property type="entry name" value="DeoC"/>
    <property type="match status" value="1"/>
</dbReference>
<comment type="similarity">
    <text evidence="1">Belongs to the DeoC/FbaB aldolase family. DeoC type 1 subfamily.</text>
</comment>
<name>A0A9X3Z2M2_9BACL</name>
<dbReference type="GO" id="GO:0009264">
    <property type="term" value="P:deoxyribonucleotide catabolic process"/>
    <property type="evidence" value="ECO:0007669"/>
    <property type="project" value="UniProtKB-UniRule"/>
</dbReference>
<evidence type="ECO:0000256" key="8">
    <source>
        <dbReference type="NCBIfam" id="TIGR00126"/>
    </source>
</evidence>
<keyword evidence="10" id="KW-1185">Reference proteome</keyword>
<dbReference type="GO" id="GO:0005737">
    <property type="term" value="C:cytoplasm"/>
    <property type="evidence" value="ECO:0007669"/>
    <property type="project" value="InterPro"/>
</dbReference>
<evidence type="ECO:0000256" key="3">
    <source>
        <dbReference type="ARBA" id="ARBA00022490"/>
    </source>
</evidence>
<evidence type="ECO:0000313" key="10">
    <source>
        <dbReference type="Proteomes" id="UP001151071"/>
    </source>
</evidence>
<protein>
    <recommendedName>
        <fullName evidence="2 8">Deoxyribose-phosphate aldolase</fullName>
        <ecNumber evidence="2 8">4.1.2.4</ecNumber>
    </recommendedName>
</protein>
<evidence type="ECO:0000256" key="7">
    <source>
        <dbReference type="ARBA" id="ARBA00056337"/>
    </source>
</evidence>
<evidence type="ECO:0000256" key="5">
    <source>
        <dbReference type="ARBA" id="ARBA00023270"/>
    </source>
</evidence>
<dbReference type="SUPFAM" id="SSF51569">
    <property type="entry name" value="Aldolase"/>
    <property type="match status" value="1"/>
</dbReference>